<accession>A0A0A9D4C2</accession>
<name>A0A0A9D4C2_ARUDO</name>
<sequence>MAQVRVLRGEGGQPQRRRRRRGGRRAGRDRGPRDLLLGGPRPRRGGVRRRHRGAPRPRVPPLLRLPGLRLLRPLPPAAQAKEYSCHGWR</sequence>
<reference evidence="2" key="1">
    <citation type="submission" date="2014-09" db="EMBL/GenBank/DDBJ databases">
        <authorList>
            <person name="Magalhaes I.L.F."/>
            <person name="Oliveira U."/>
            <person name="Santos F.R."/>
            <person name="Vidigal T.H.D.A."/>
            <person name="Brescovit A.D."/>
            <person name="Santos A.J."/>
        </authorList>
    </citation>
    <scope>NUCLEOTIDE SEQUENCE</scope>
    <source>
        <tissue evidence="2">Shoot tissue taken approximately 20 cm above the soil surface</tissue>
    </source>
</reference>
<evidence type="ECO:0000313" key="2">
    <source>
        <dbReference type="EMBL" id="JAD82626.1"/>
    </source>
</evidence>
<reference evidence="2" key="2">
    <citation type="journal article" date="2015" name="Data Brief">
        <title>Shoot transcriptome of the giant reed, Arundo donax.</title>
        <authorList>
            <person name="Barrero R.A."/>
            <person name="Guerrero F.D."/>
            <person name="Moolhuijzen P."/>
            <person name="Goolsby J.A."/>
            <person name="Tidwell J."/>
            <person name="Bellgard S.E."/>
            <person name="Bellgard M.I."/>
        </authorList>
    </citation>
    <scope>NUCLEOTIDE SEQUENCE</scope>
    <source>
        <tissue evidence="2">Shoot tissue taken approximately 20 cm above the soil surface</tissue>
    </source>
</reference>
<feature type="compositionally biased region" description="Basic residues" evidence="1">
    <location>
        <begin position="15"/>
        <end position="25"/>
    </location>
</feature>
<feature type="compositionally biased region" description="Basic residues" evidence="1">
    <location>
        <begin position="41"/>
        <end position="55"/>
    </location>
</feature>
<protein>
    <submittedName>
        <fullName evidence="2">Uncharacterized protein</fullName>
    </submittedName>
</protein>
<organism evidence="2">
    <name type="scientific">Arundo donax</name>
    <name type="common">Giant reed</name>
    <name type="synonym">Donax arundinaceus</name>
    <dbReference type="NCBI Taxonomy" id="35708"/>
    <lineage>
        <taxon>Eukaryota</taxon>
        <taxon>Viridiplantae</taxon>
        <taxon>Streptophyta</taxon>
        <taxon>Embryophyta</taxon>
        <taxon>Tracheophyta</taxon>
        <taxon>Spermatophyta</taxon>
        <taxon>Magnoliopsida</taxon>
        <taxon>Liliopsida</taxon>
        <taxon>Poales</taxon>
        <taxon>Poaceae</taxon>
        <taxon>PACMAD clade</taxon>
        <taxon>Arundinoideae</taxon>
        <taxon>Arundineae</taxon>
        <taxon>Arundo</taxon>
    </lineage>
</organism>
<feature type="region of interest" description="Disordered" evidence="1">
    <location>
        <begin position="1"/>
        <end position="62"/>
    </location>
</feature>
<dbReference type="EMBL" id="GBRH01215269">
    <property type="protein sequence ID" value="JAD82626.1"/>
    <property type="molecule type" value="Transcribed_RNA"/>
</dbReference>
<dbReference type="AlphaFoldDB" id="A0A0A9D4C2"/>
<proteinExistence type="predicted"/>
<evidence type="ECO:0000256" key="1">
    <source>
        <dbReference type="SAM" id="MobiDB-lite"/>
    </source>
</evidence>